<keyword evidence="4 5" id="KW-0456">Lyase</keyword>
<dbReference type="InterPro" id="IPR000362">
    <property type="entry name" value="Fumarate_lyase_fam"/>
</dbReference>
<dbReference type="Pfam" id="PF00206">
    <property type="entry name" value="Lyase_1"/>
    <property type="match status" value="1"/>
</dbReference>
<comment type="pathway">
    <text evidence="5">Carbohydrate metabolism; tricarboxylic acid cycle; (S)-malate from fumarate: step 1/1.</text>
</comment>
<gene>
    <name evidence="5" type="primary">fumC</name>
    <name evidence="8" type="ORF">AB0K36_28765</name>
</gene>
<comment type="miscellaneous">
    <text evidence="5">There are 2 substrate-binding sites: the catalytic A site, and the non-catalytic B site that may play a role in the transfer of substrate or product between the active site and the solvent. Alternatively, the B site may bind allosteric effectors.</text>
</comment>
<dbReference type="Gene3D" id="1.10.40.30">
    <property type="entry name" value="Fumarase/aspartase (C-terminal domain)"/>
    <property type="match status" value="1"/>
</dbReference>
<dbReference type="PANTHER" id="PTHR11444">
    <property type="entry name" value="ASPARTATEAMMONIA/ARGININOSUCCINATE/ADENYLOSUCCINATE LYASE"/>
    <property type="match status" value="1"/>
</dbReference>
<evidence type="ECO:0000256" key="4">
    <source>
        <dbReference type="ARBA" id="ARBA00023239"/>
    </source>
</evidence>
<feature type="binding site" evidence="5">
    <location>
        <begin position="136"/>
        <end position="138"/>
    </location>
    <ligand>
        <name>substrate</name>
    </ligand>
</feature>
<dbReference type="EC" id="4.2.1.2" evidence="5"/>
<sequence>MSDADEYRTEHDSMGEVRVPVHAKWRAQTQRAVENFPVSGQRLERSHIEALARIKAAAAQVNAQLGVLDTDIAEAIAAAAAEVAEGRWDEHFPVDVFQTGSGTSSNMNTNEVLATLATERLGRDVHPNDHVNASQSSNDVFPSSIHIAATAAVTRDLIPALDHLAASLERKATEFAAVVKAGRTHLMDATPVTLGQEFGGYAAQVRYGIERLKASLPRLAELPLGGTAVGTGINTPPGFSAAVIAEVARVTGLPLTEARDHFEAQGARDGLVETSGQLRTVAVSLTKICNDLRWMSSGPRTGLAEIALPDLQPGSSIMPGKVNPVIPEAVLMVAAQVTGNDATVAAAGAAGNFELNVMLPVIAKNLLESVRLLANASRLLADRTVDGITADVERAREYAESSPSVVTPLNKYIGYEEAAKVAKKSLAERRTIREVVLESGYVERGDLTVEQLDEALDVLRMTHP</sequence>
<feature type="binding site" evidence="5">
    <location>
        <position position="316"/>
    </location>
    <ligand>
        <name>substrate</name>
    </ligand>
</feature>
<comment type="subcellular location">
    <subcellularLocation>
        <location evidence="5">Cytoplasm</location>
    </subcellularLocation>
</comment>
<dbReference type="Pfam" id="PF10415">
    <property type="entry name" value="FumaraseC_C"/>
    <property type="match status" value="1"/>
</dbReference>
<feature type="active site" evidence="5">
    <location>
        <position position="315"/>
    </location>
</feature>
<comment type="function">
    <text evidence="5">Involved in the TCA cycle. Catalyzes the stereospecific interconversion of fumarate to L-malate.</text>
</comment>
<evidence type="ECO:0000256" key="1">
    <source>
        <dbReference type="ARBA" id="ARBA00009084"/>
    </source>
</evidence>
<evidence type="ECO:0000256" key="3">
    <source>
        <dbReference type="ARBA" id="ARBA00022532"/>
    </source>
</evidence>
<dbReference type="Proteomes" id="UP001552521">
    <property type="component" value="Unassembled WGS sequence"/>
</dbReference>
<evidence type="ECO:0000313" key="9">
    <source>
        <dbReference type="Proteomes" id="UP001552521"/>
    </source>
</evidence>
<dbReference type="HAMAP" id="MF_00743">
    <property type="entry name" value="FumaraseC"/>
    <property type="match status" value="1"/>
</dbReference>
<dbReference type="PRINTS" id="PR00149">
    <property type="entry name" value="FUMRATELYASE"/>
</dbReference>
<evidence type="ECO:0000259" key="6">
    <source>
        <dbReference type="Pfam" id="PF00206"/>
    </source>
</evidence>
<dbReference type="NCBIfam" id="NF008909">
    <property type="entry name" value="PRK12273.1"/>
    <property type="match status" value="1"/>
</dbReference>
<organism evidence="8 9">
    <name type="scientific">Streptomyces kurssanovii</name>
    <dbReference type="NCBI Taxonomy" id="67312"/>
    <lineage>
        <taxon>Bacteria</taxon>
        <taxon>Bacillati</taxon>
        <taxon>Actinomycetota</taxon>
        <taxon>Actinomycetes</taxon>
        <taxon>Kitasatosporales</taxon>
        <taxon>Streptomycetaceae</taxon>
        <taxon>Streptomyces</taxon>
    </lineage>
</organism>
<dbReference type="CDD" id="cd01362">
    <property type="entry name" value="Fumarase_classII"/>
    <property type="match status" value="1"/>
</dbReference>
<comment type="similarity">
    <text evidence="1 5">Belongs to the class-II fumarase/aspartase family. Fumarase subfamily.</text>
</comment>
<evidence type="ECO:0000259" key="7">
    <source>
        <dbReference type="Pfam" id="PF10415"/>
    </source>
</evidence>
<dbReference type="InterPro" id="IPR018951">
    <property type="entry name" value="Fumarase_C_C"/>
</dbReference>
<proteinExistence type="inferred from homology"/>
<evidence type="ECO:0000313" key="8">
    <source>
        <dbReference type="EMBL" id="MEV4684754.1"/>
    </source>
</evidence>
<feature type="domain" description="Fumarase C C-terminal" evidence="7">
    <location>
        <begin position="406"/>
        <end position="463"/>
    </location>
</feature>
<evidence type="ECO:0000256" key="2">
    <source>
        <dbReference type="ARBA" id="ARBA00022490"/>
    </source>
</evidence>
<dbReference type="InterPro" id="IPR005677">
    <property type="entry name" value="Fum_hydII"/>
</dbReference>
<dbReference type="PANTHER" id="PTHR11444:SF22">
    <property type="entry name" value="FUMARATE HYDRATASE CLASS II"/>
    <property type="match status" value="1"/>
</dbReference>
<accession>A0ABV3I1M8</accession>
<feature type="domain" description="Fumarate lyase N-terminal" evidence="6">
    <location>
        <begin position="15"/>
        <end position="339"/>
    </location>
</feature>
<keyword evidence="3 5" id="KW-0816">Tricarboxylic acid cycle</keyword>
<keyword evidence="2 5" id="KW-0963">Cytoplasm</keyword>
<dbReference type="PROSITE" id="PS00163">
    <property type="entry name" value="FUMARATE_LYASES"/>
    <property type="match status" value="1"/>
</dbReference>
<feature type="binding site" evidence="5">
    <location>
        <begin position="101"/>
        <end position="103"/>
    </location>
    <ligand>
        <name>substrate</name>
    </ligand>
</feature>
<dbReference type="InterPro" id="IPR008948">
    <property type="entry name" value="L-Aspartase-like"/>
</dbReference>
<dbReference type="GO" id="GO:0004333">
    <property type="term" value="F:fumarate hydratase activity"/>
    <property type="evidence" value="ECO:0007669"/>
    <property type="project" value="UniProtKB-EC"/>
</dbReference>
<reference evidence="8 9" key="1">
    <citation type="submission" date="2024-06" db="EMBL/GenBank/DDBJ databases">
        <title>The Natural Products Discovery Center: Release of the First 8490 Sequenced Strains for Exploring Actinobacteria Biosynthetic Diversity.</title>
        <authorList>
            <person name="Kalkreuter E."/>
            <person name="Kautsar S.A."/>
            <person name="Yang D."/>
            <person name="Bader C.D."/>
            <person name="Teijaro C.N."/>
            <person name="Fluegel L."/>
            <person name="Davis C.M."/>
            <person name="Simpson J.R."/>
            <person name="Lauterbach L."/>
            <person name="Steele A.D."/>
            <person name="Gui C."/>
            <person name="Meng S."/>
            <person name="Li G."/>
            <person name="Viehrig K."/>
            <person name="Ye F."/>
            <person name="Su P."/>
            <person name="Kiefer A.F."/>
            <person name="Nichols A."/>
            <person name="Cepeda A.J."/>
            <person name="Yan W."/>
            <person name="Fan B."/>
            <person name="Jiang Y."/>
            <person name="Adhikari A."/>
            <person name="Zheng C.-J."/>
            <person name="Schuster L."/>
            <person name="Cowan T.M."/>
            <person name="Smanski M.J."/>
            <person name="Chevrette M.G."/>
            <person name="De Carvalho L.P.S."/>
            <person name="Shen B."/>
        </authorList>
    </citation>
    <scope>NUCLEOTIDE SEQUENCE [LARGE SCALE GENOMIC DNA]</scope>
    <source>
        <strain evidence="8 9">NPDC049344</strain>
    </source>
</reference>
<feature type="active site" description="Proton donor/acceptor" evidence="5">
    <location>
        <position position="185"/>
    </location>
</feature>
<feature type="binding site" evidence="5">
    <location>
        <position position="184"/>
    </location>
    <ligand>
        <name>substrate</name>
    </ligand>
</feature>
<dbReference type="SUPFAM" id="SSF48557">
    <property type="entry name" value="L-aspartase-like"/>
    <property type="match status" value="1"/>
</dbReference>
<comment type="caution">
    <text evidence="8">The sequence shown here is derived from an EMBL/GenBank/DDBJ whole genome shotgun (WGS) entry which is preliminary data.</text>
</comment>
<dbReference type="InterPro" id="IPR024083">
    <property type="entry name" value="Fumarase/histidase_N"/>
</dbReference>
<dbReference type="RefSeq" id="WP_364599896.1">
    <property type="nucleotide sequence ID" value="NZ_JBFAQK010000059.1"/>
</dbReference>
<dbReference type="InterPro" id="IPR022761">
    <property type="entry name" value="Fumarate_lyase_N"/>
</dbReference>
<keyword evidence="9" id="KW-1185">Reference proteome</keyword>
<evidence type="ECO:0000256" key="5">
    <source>
        <dbReference type="HAMAP-Rule" id="MF_00743"/>
    </source>
</evidence>
<dbReference type="Gene3D" id="1.10.275.10">
    <property type="entry name" value="Fumarase/aspartase (N-terminal domain)"/>
    <property type="match status" value="1"/>
</dbReference>
<dbReference type="Gene3D" id="1.20.200.10">
    <property type="entry name" value="Fumarase/aspartase (Central domain)"/>
    <property type="match status" value="1"/>
</dbReference>
<feature type="binding site" evidence="5">
    <location>
        <begin position="321"/>
        <end position="323"/>
    </location>
    <ligand>
        <name>substrate</name>
    </ligand>
</feature>
<comment type="catalytic activity">
    <reaction evidence="5">
        <text>(S)-malate = fumarate + H2O</text>
        <dbReference type="Rhea" id="RHEA:12460"/>
        <dbReference type="ChEBI" id="CHEBI:15377"/>
        <dbReference type="ChEBI" id="CHEBI:15589"/>
        <dbReference type="ChEBI" id="CHEBI:29806"/>
        <dbReference type="EC" id="4.2.1.2"/>
    </reaction>
</comment>
<feature type="binding site" description="in site B" evidence="5">
    <location>
        <begin position="126"/>
        <end position="129"/>
    </location>
    <ligand>
        <name>substrate</name>
    </ligand>
</feature>
<protein>
    <recommendedName>
        <fullName evidence="5">Fumarate hydratase class II</fullName>
        <shortName evidence="5">Fumarase C</shortName>
        <ecNumber evidence="5">4.2.1.2</ecNumber>
    </recommendedName>
    <alternativeName>
        <fullName evidence="5">Aerobic fumarase</fullName>
    </alternativeName>
    <alternativeName>
        <fullName evidence="5">Iron-independent fumarase</fullName>
    </alternativeName>
</protein>
<comment type="subunit">
    <text evidence="5">Homotetramer.</text>
</comment>
<dbReference type="EMBL" id="JBFAQK010000059">
    <property type="protein sequence ID" value="MEV4684754.1"/>
    <property type="molecule type" value="Genomic_DNA"/>
</dbReference>
<dbReference type="PRINTS" id="PR00145">
    <property type="entry name" value="ARGSUCLYASE"/>
</dbReference>
<name>A0ABV3I1M8_9ACTN</name>
<dbReference type="InterPro" id="IPR020557">
    <property type="entry name" value="Fumarate_lyase_CS"/>
</dbReference>
<feature type="site" description="Important for catalytic activity" evidence="5">
    <location>
        <position position="328"/>
    </location>
</feature>